<dbReference type="HAMAP" id="MF_00974">
    <property type="entry name" value="DNA_primase_DnaG"/>
    <property type="match status" value="1"/>
</dbReference>
<keyword evidence="9" id="KW-0460">Magnesium</keyword>
<keyword evidence="5 12" id="KW-0235">DNA replication</keyword>
<keyword evidence="2 12" id="KW-0639">Primosome</keyword>
<dbReference type="InterPro" id="IPR034151">
    <property type="entry name" value="TOPRIM_DnaG_bac"/>
</dbReference>
<dbReference type="FunFam" id="3.90.580.10:FF:000001">
    <property type="entry name" value="DNA primase"/>
    <property type="match status" value="1"/>
</dbReference>
<keyword evidence="1 12" id="KW-0240">DNA-directed RNA polymerase</keyword>
<keyword evidence="3 12" id="KW-0808">Transferase</keyword>
<evidence type="ECO:0000313" key="17">
    <source>
        <dbReference type="EMBL" id="MXG90874.1"/>
    </source>
</evidence>
<dbReference type="AlphaFoldDB" id="A0A6L7F332"/>
<dbReference type="Pfam" id="PF13662">
    <property type="entry name" value="Toprim_4"/>
    <property type="match status" value="1"/>
</dbReference>
<feature type="zinc finger region" description="CHC2-type" evidence="12 14">
    <location>
        <begin position="41"/>
        <end position="65"/>
    </location>
</feature>
<dbReference type="PANTHER" id="PTHR30313">
    <property type="entry name" value="DNA PRIMASE"/>
    <property type="match status" value="1"/>
</dbReference>
<dbReference type="InterPro" id="IPR002694">
    <property type="entry name" value="Znf_CHC2"/>
</dbReference>
<dbReference type="Gene3D" id="3.40.1360.10">
    <property type="match status" value="1"/>
</dbReference>
<dbReference type="SUPFAM" id="SSF57783">
    <property type="entry name" value="Zinc beta-ribbon"/>
    <property type="match status" value="1"/>
</dbReference>
<name>A0A6L7F332_9ACTN</name>
<sequence>MAGRIREESIQEVRERSPIDEVVGQYVTLKGAGGGNFKGLCPFHDEKSPSFNVRPSHGTFHCFGCGEGGDVISFVMKQDGLSFVETVERLAERFSVELKREEGEGFDDRPRGPGRGKLVEAHRVAQEYYAEQLLTPEAQVARQFLKERGFDQDAAETFGLGFAPRGGEDLFRHLRARGFTQDEVVTAGLVAVGRSPYDRFRGRLLWPIREANGDTIGFGARRIFDDDKIEAKYLNTAETPIYKKSKVLYGIDLARKEMGLASQAVVVEGYTDVMACHLAGVRTAVASCGTAFGDDHAKVLRRYMADHEEFRGEVIFTFDGDAAGQAAAIKAFGGDQNFVSQTYVAVEPDGLDPCDLRIKQGDAAVRELVARRQPLYRFVLANVVSKYDLDRADGRVDALREAARLVSSVRDRSKVSAFAREIASMVGVEVEEALAEVRRAAGRPAPGGRGATAPERGAAQEPPPDEPAPARRQLPDLRDPKYTLERETLKLVIQHPMVIGRTTSDLAVDDFTHPTYAGVWSAVEACGGVAAGSADAGWSGKVRDAAGSPEVASAITELTVEPLRTLKEPEASYVAAHVFGLLELTALRRIAEIKSKLQRTNPIEQAEAFNRMFGDIAALEAYRRQLRDLIVGSSR</sequence>
<feature type="compositionally biased region" description="Low complexity" evidence="15">
    <location>
        <begin position="451"/>
        <end position="460"/>
    </location>
</feature>
<dbReference type="NCBIfam" id="TIGR01391">
    <property type="entry name" value="dnaG"/>
    <property type="match status" value="1"/>
</dbReference>
<evidence type="ECO:0000256" key="10">
    <source>
        <dbReference type="ARBA" id="ARBA00023125"/>
    </source>
</evidence>
<dbReference type="GO" id="GO:0000428">
    <property type="term" value="C:DNA-directed RNA polymerase complex"/>
    <property type="evidence" value="ECO:0007669"/>
    <property type="project" value="UniProtKB-KW"/>
</dbReference>
<dbReference type="Pfam" id="PF01807">
    <property type="entry name" value="Zn_ribbon_DnaG"/>
    <property type="match status" value="1"/>
</dbReference>
<keyword evidence="11 12" id="KW-0804">Transcription</keyword>
<dbReference type="Pfam" id="PF10410">
    <property type="entry name" value="DnaB_bind"/>
    <property type="match status" value="1"/>
</dbReference>
<dbReference type="CDD" id="cd03364">
    <property type="entry name" value="TOPRIM_DnaG_primases"/>
    <property type="match status" value="1"/>
</dbReference>
<dbReference type="InterPro" id="IPR036977">
    <property type="entry name" value="DNA_primase_Znf_CHC2"/>
</dbReference>
<dbReference type="InterPro" id="IPR006295">
    <property type="entry name" value="DNA_primase_DnaG"/>
</dbReference>
<comment type="domain">
    <text evidence="12">Contains an N-terminal zinc-binding domain, a central core domain that contains the primase activity, and a C-terminal DnaB-binding domain.</text>
</comment>
<evidence type="ECO:0000256" key="4">
    <source>
        <dbReference type="ARBA" id="ARBA00022695"/>
    </source>
</evidence>
<dbReference type="Pfam" id="PF08278">
    <property type="entry name" value="DnaG_DnaB_bind"/>
    <property type="match status" value="1"/>
</dbReference>
<evidence type="ECO:0000256" key="15">
    <source>
        <dbReference type="SAM" id="MobiDB-lite"/>
    </source>
</evidence>
<dbReference type="PANTHER" id="PTHR30313:SF2">
    <property type="entry name" value="DNA PRIMASE"/>
    <property type="match status" value="1"/>
</dbReference>
<keyword evidence="18" id="KW-1185">Reference proteome</keyword>
<dbReference type="InterPro" id="IPR006171">
    <property type="entry name" value="TOPRIM_dom"/>
</dbReference>
<comment type="subunit">
    <text evidence="12">Monomer. Interacts with DnaB.</text>
</comment>
<comment type="similarity">
    <text evidence="12 13">Belongs to the DnaG primase family.</text>
</comment>
<dbReference type="Pfam" id="PF08275">
    <property type="entry name" value="DNAG_N"/>
    <property type="match status" value="1"/>
</dbReference>
<keyword evidence="10 12" id="KW-0238">DNA-binding</keyword>
<dbReference type="SUPFAM" id="SSF56731">
    <property type="entry name" value="DNA primase core"/>
    <property type="match status" value="1"/>
</dbReference>
<comment type="cofactor">
    <cofactor evidence="12 13 14">
        <name>Zn(2+)</name>
        <dbReference type="ChEBI" id="CHEBI:29105"/>
    </cofactor>
    <text evidence="12 13 14">Binds 1 zinc ion per monomer.</text>
</comment>
<evidence type="ECO:0000256" key="2">
    <source>
        <dbReference type="ARBA" id="ARBA00022515"/>
    </source>
</evidence>
<comment type="caution">
    <text evidence="17">The sequence shown here is derived from an EMBL/GenBank/DDBJ whole genome shotgun (WGS) entry which is preliminary data.</text>
</comment>
<evidence type="ECO:0000256" key="5">
    <source>
        <dbReference type="ARBA" id="ARBA00022705"/>
    </source>
</evidence>
<dbReference type="GO" id="GO:0003677">
    <property type="term" value="F:DNA binding"/>
    <property type="evidence" value="ECO:0007669"/>
    <property type="project" value="UniProtKB-KW"/>
</dbReference>
<feature type="region of interest" description="Disordered" evidence="15">
    <location>
        <begin position="439"/>
        <end position="479"/>
    </location>
</feature>
<keyword evidence="7 12" id="KW-0863">Zinc-finger</keyword>
<dbReference type="SMART" id="SM00493">
    <property type="entry name" value="TOPRIM"/>
    <property type="match status" value="1"/>
</dbReference>
<evidence type="ECO:0000256" key="9">
    <source>
        <dbReference type="ARBA" id="ARBA00022842"/>
    </source>
</evidence>
<dbReference type="GO" id="GO:0003899">
    <property type="term" value="F:DNA-directed RNA polymerase activity"/>
    <property type="evidence" value="ECO:0007669"/>
    <property type="project" value="UniProtKB-UniRule"/>
</dbReference>
<dbReference type="SMART" id="SM00766">
    <property type="entry name" value="DnaG_DnaB_bind"/>
    <property type="match status" value="1"/>
</dbReference>
<keyword evidence="4 12" id="KW-0548">Nucleotidyltransferase</keyword>
<evidence type="ECO:0000256" key="12">
    <source>
        <dbReference type="HAMAP-Rule" id="MF_00974"/>
    </source>
</evidence>
<comment type="catalytic activity">
    <reaction evidence="12">
        <text>ssDNA + n NTP = ssDNA/pppN(pN)n-1 hybrid + (n-1) diphosphate.</text>
        <dbReference type="EC" id="2.7.7.101"/>
    </reaction>
</comment>
<dbReference type="PROSITE" id="PS50880">
    <property type="entry name" value="TOPRIM"/>
    <property type="match status" value="1"/>
</dbReference>
<dbReference type="InterPro" id="IPR013264">
    <property type="entry name" value="DNAG_N"/>
</dbReference>
<evidence type="ECO:0000256" key="3">
    <source>
        <dbReference type="ARBA" id="ARBA00022679"/>
    </source>
</evidence>
<dbReference type="GO" id="GO:1990077">
    <property type="term" value="C:primosome complex"/>
    <property type="evidence" value="ECO:0007669"/>
    <property type="project" value="UniProtKB-KW"/>
</dbReference>
<dbReference type="Gene3D" id="3.90.980.10">
    <property type="entry name" value="DNA primase, catalytic core, N-terminal domain"/>
    <property type="match status" value="1"/>
</dbReference>
<reference evidence="17 18" key="1">
    <citation type="submission" date="2019-12" db="EMBL/GenBank/DDBJ databases">
        <authorList>
            <person name="Kun Z."/>
        </authorList>
    </citation>
    <scope>NUCLEOTIDE SEQUENCE [LARGE SCALE GENOMIC DNA]</scope>
    <source>
        <strain evidence="17 18">YIM 123512</strain>
    </source>
</reference>
<evidence type="ECO:0000256" key="11">
    <source>
        <dbReference type="ARBA" id="ARBA00023163"/>
    </source>
</evidence>
<dbReference type="GO" id="GO:0005737">
    <property type="term" value="C:cytoplasm"/>
    <property type="evidence" value="ECO:0007669"/>
    <property type="project" value="TreeGrafter"/>
</dbReference>
<keyword evidence="8 12" id="KW-0862">Zinc</keyword>
<protein>
    <recommendedName>
        <fullName evidence="12 13">DNA primase</fullName>
        <ecNumber evidence="12">2.7.7.101</ecNumber>
    </recommendedName>
</protein>
<feature type="domain" description="Toprim" evidence="16">
    <location>
        <begin position="262"/>
        <end position="348"/>
    </location>
</feature>
<keyword evidence="6 12" id="KW-0479">Metal-binding</keyword>
<dbReference type="RefSeq" id="WP_160878805.1">
    <property type="nucleotide sequence ID" value="NZ_WUEK01000009.1"/>
</dbReference>
<evidence type="ECO:0000256" key="6">
    <source>
        <dbReference type="ARBA" id="ARBA00022723"/>
    </source>
</evidence>
<dbReference type="InterPro" id="IPR019475">
    <property type="entry name" value="DNA_primase_DnaB-bd"/>
</dbReference>
<dbReference type="InterPro" id="IPR013173">
    <property type="entry name" value="DNA_primase_DnaG_DnaB-bd_dom"/>
</dbReference>
<organism evidence="17 18">
    <name type="scientific">Nocardioides flavescens</name>
    <dbReference type="NCBI Taxonomy" id="2691959"/>
    <lineage>
        <taxon>Bacteria</taxon>
        <taxon>Bacillati</taxon>
        <taxon>Actinomycetota</taxon>
        <taxon>Actinomycetes</taxon>
        <taxon>Propionibacteriales</taxon>
        <taxon>Nocardioidaceae</taxon>
        <taxon>Nocardioides</taxon>
    </lineage>
</organism>
<proteinExistence type="inferred from homology"/>
<dbReference type="PIRSF" id="PIRSF002811">
    <property type="entry name" value="DnaG"/>
    <property type="match status" value="1"/>
</dbReference>
<accession>A0A6L7F332</accession>
<evidence type="ECO:0000256" key="13">
    <source>
        <dbReference type="PIRNR" id="PIRNR002811"/>
    </source>
</evidence>
<dbReference type="GO" id="GO:0008270">
    <property type="term" value="F:zinc ion binding"/>
    <property type="evidence" value="ECO:0007669"/>
    <property type="project" value="UniProtKB-UniRule"/>
</dbReference>
<evidence type="ECO:0000256" key="1">
    <source>
        <dbReference type="ARBA" id="ARBA00022478"/>
    </source>
</evidence>
<dbReference type="SMART" id="SM00400">
    <property type="entry name" value="ZnF_CHCC"/>
    <property type="match status" value="1"/>
</dbReference>
<evidence type="ECO:0000313" key="18">
    <source>
        <dbReference type="Proteomes" id="UP000473325"/>
    </source>
</evidence>
<comment type="function">
    <text evidence="12 13">RNA polymerase that catalyzes the synthesis of short RNA molecules used as primers for DNA polymerase during DNA replication.</text>
</comment>
<dbReference type="InterPro" id="IPR050219">
    <property type="entry name" value="DnaG_primase"/>
</dbReference>
<dbReference type="GO" id="GO:0006269">
    <property type="term" value="P:DNA replication, synthesis of primer"/>
    <property type="evidence" value="ECO:0007669"/>
    <property type="project" value="UniProtKB-UniRule"/>
</dbReference>
<evidence type="ECO:0000256" key="7">
    <source>
        <dbReference type="ARBA" id="ARBA00022771"/>
    </source>
</evidence>
<dbReference type="InterPro" id="IPR037068">
    <property type="entry name" value="DNA_primase_core_N_sf"/>
</dbReference>
<evidence type="ECO:0000256" key="8">
    <source>
        <dbReference type="ARBA" id="ARBA00022833"/>
    </source>
</evidence>
<dbReference type="EC" id="2.7.7.101" evidence="12"/>
<dbReference type="Proteomes" id="UP000473325">
    <property type="component" value="Unassembled WGS sequence"/>
</dbReference>
<dbReference type="Gene3D" id="3.90.580.10">
    <property type="entry name" value="Zinc finger, CHC2-type domain"/>
    <property type="match status" value="1"/>
</dbReference>
<dbReference type="EMBL" id="WUEK01000009">
    <property type="protein sequence ID" value="MXG90874.1"/>
    <property type="molecule type" value="Genomic_DNA"/>
</dbReference>
<evidence type="ECO:0000259" key="16">
    <source>
        <dbReference type="PROSITE" id="PS50880"/>
    </source>
</evidence>
<gene>
    <name evidence="12" type="primary">dnaG</name>
    <name evidence="17" type="ORF">GRQ65_15090</name>
</gene>
<evidence type="ECO:0000256" key="14">
    <source>
        <dbReference type="PIRSR" id="PIRSR002811-1"/>
    </source>
</evidence>
<dbReference type="InterPro" id="IPR030846">
    <property type="entry name" value="DnaG_bac"/>
</dbReference>